<sequence length="301" mass="31697">MLAVVAIALSALASLLDGVDWTDIRDTLTRIGGVRLLLAAGITATSYGVLTGYDVIALRVIGRRVAYPRAALASFTSYVFSHNFGFALLTGGTARWRIYRPAGLTIGEVGHVMVLTGLTFWSGVLLLLGIGLVASPDRLAIAGLAMSYPVHAAIGAVSLALLGLVLILLHRRGGRMIVAFGRSIPVPRTRQALIQMMLASIDLVLAALVLVVLLPGASLALLPGLLLGYLVAITTGLITHAPGGVGVFEAVMLASLPEIDRATLFAALLAYRMVYFLIPLAIGMVLFALHEVDLRARVRSA</sequence>
<dbReference type="InterPro" id="IPR022791">
    <property type="entry name" value="L-PG_synthase/AglD"/>
</dbReference>
<dbReference type="EMBL" id="PZZN01000002">
    <property type="protein sequence ID" value="PTM45530.1"/>
    <property type="molecule type" value="Genomic_DNA"/>
</dbReference>
<feature type="transmembrane region" description="Helical" evidence="6">
    <location>
        <begin position="221"/>
        <end position="242"/>
    </location>
</feature>
<comment type="caution">
    <text evidence="7">The sequence shown here is derived from an EMBL/GenBank/DDBJ whole genome shotgun (WGS) entry which is preliminary data.</text>
</comment>
<keyword evidence="4 6" id="KW-1133">Transmembrane helix</keyword>
<evidence type="ECO:0000256" key="4">
    <source>
        <dbReference type="ARBA" id="ARBA00022989"/>
    </source>
</evidence>
<feature type="transmembrane region" description="Helical" evidence="6">
    <location>
        <begin position="109"/>
        <end position="134"/>
    </location>
</feature>
<feature type="transmembrane region" description="Helical" evidence="6">
    <location>
        <begin position="192"/>
        <end position="214"/>
    </location>
</feature>
<feature type="transmembrane region" description="Helical" evidence="6">
    <location>
        <begin position="70"/>
        <end position="89"/>
    </location>
</feature>
<keyword evidence="3 6" id="KW-0812">Transmembrane</keyword>
<accession>A0A2T4YPS7</accession>
<dbReference type="AlphaFoldDB" id="A0A2T4YPS7"/>
<feature type="transmembrane region" description="Helical" evidence="6">
    <location>
        <begin position="34"/>
        <end position="58"/>
    </location>
</feature>
<evidence type="ECO:0000256" key="6">
    <source>
        <dbReference type="SAM" id="Phobius"/>
    </source>
</evidence>
<feature type="transmembrane region" description="Helical" evidence="6">
    <location>
        <begin position="262"/>
        <end position="289"/>
    </location>
</feature>
<name>A0A2T4YPS7_9SPHN</name>
<keyword evidence="5 6" id="KW-0472">Membrane</keyword>
<evidence type="ECO:0000313" key="8">
    <source>
        <dbReference type="Proteomes" id="UP000240996"/>
    </source>
</evidence>
<feature type="transmembrane region" description="Helical" evidence="6">
    <location>
        <begin position="146"/>
        <end position="169"/>
    </location>
</feature>
<dbReference type="Proteomes" id="UP000240996">
    <property type="component" value="Unassembled WGS sequence"/>
</dbReference>
<reference evidence="7 8" key="1">
    <citation type="submission" date="2018-04" db="EMBL/GenBank/DDBJ databases">
        <title>Genomic Encyclopedia of Type Strains, Phase III (KMG-III): the genomes of soil and plant-associated and newly described type strains.</title>
        <authorList>
            <person name="Whitman W."/>
        </authorList>
    </citation>
    <scope>NUCLEOTIDE SEQUENCE [LARGE SCALE GENOMIC DNA]</scope>
    <source>
        <strain evidence="7 8">NW12</strain>
    </source>
</reference>
<evidence type="ECO:0000256" key="5">
    <source>
        <dbReference type="ARBA" id="ARBA00023136"/>
    </source>
</evidence>
<keyword evidence="2" id="KW-1003">Cell membrane</keyword>
<dbReference type="Pfam" id="PF03706">
    <property type="entry name" value="LPG_synthase_TM"/>
    <property type="match status" value="1"/>
</dbReference>
<evidence type="ECO:0000256" key="3">
    <source>
        <dbReference type="ARBA" id="ARBA00022692"/>
    </source>
</evidence>
<dbReference type="GO" id="GO:0005886">
    <property type="term" value="C:plasma membrane"/>
    <property type="evidence" value="ECO:0007669"/>
    <property type="project" value="UniProtKB-SubCell"/>
</dbReference>
<evidence type="ECO:0000256" key="1">
    <source>
        <dbReference type="ARBA" id="ARBA00004651"/>
    </source>
</evidence>
<evidence type="ECO:0000256" key="2">
    <source>
        <dbReference type="ARBA" id="ARBA00022475"/>
    </source>
</evidence>
<keyword evidence="8" id="KW-1185">Reference proteome</keyword>
<proteinExistence type="predicted"/>
<protein>
    <submittedName>
        <fullName evidence="7">Uncharacterized membrane protein YbhN (UPF0104 family)</fullName>
    </submittedName>
</protein>
<evidence type="ECO:0000313" key="7">
    <source>
        <dbReference type="EMBL" id="PTM45530.1"/>
    </source>
</evidence>
<organism evidence="7 8">
    <name type="scientific">Sphingomonas aerolata</name>
    <dbReference type="NCBI Taxonomy" id="185951"/>
    <lineage>
        <taxon>Bacteria</taxon>
        <taxon>Pseudomonadati</taxon>
        <taxon>Pseudomonadota</taxon>
        <taxon>Alphaproteobacteria</taxon>
        <taxon>Sphingomonadales</taxon>
        <taxon>Sphingomonadaceae</taxon>
        <taxon>Sphingomonas</taxon>
    </lineage>
</organism>
<gene>
    <name evidence="7" type="ORF">C8J24_1754</name>
</gene>
<comment type="subcellular location">
    <subcellularLocation>
        <location evidence="1">Cell membrane</location>
        <topology evidence="1">Multi-pass membrane protein</topology>
    </subcellularLocation>
</comment>